<feature type="compositionally biased region" description="Low complexity" evidence="1">
    <location>
        <begin position="1"/>
        <end position="15"/>
    </location>
</feature>
<keyword evidence="3" id="KW-1185">Reference proteome</keyword>
<dbReference type="InterPro" id="IPR021145">
    <property type="entry name" value="Portal_protein_SPP1_Gp6-like"/>
</dbReference>
<reference evidence="2 3" key="1">
    <citation type="submission" date="2019-07" db="EMBL/GenBank/DDBJ databases">
        <title>Draft genome sequence of Brevibacterium aurantiacum XU54 isolated from Xinjiang China.</title>
        <authorList>
            <person name="Xu X."/>
        </authorList>
    </citation>
    <scope>NUCLEOTIDE SEQUENCE [LARGE SCALE GENOMIC DNA]</scope>
    <source>
        <strain evidence="2 3">XU54</strain>
    </source>
</reference>
<feature type="region of interest" description="Disordered" evidence="1">
    <location>
        <begin position="1"/>
        <end position="22"/>
    </location>
</feature>
<evidence type="ECO:0000256" key="1">
    <source>
        <dbReference type="SAM" id="MobiDB-lite"/>
    </source>
</evidence>
<dbReference type="EMBL" id="VLTK01000023">
    <property type="protein sequence ID" value="TSI11961.1"/>
    <property type="molecule type" value="Genomic_DNA"/>
</dbReference>
<accession>A0A556C3H1</accession>
<feature type="region of interest" description="Disordered" evidence="1">
    <location>
        <begin position="512"/>
        <end position="556"/>
    </location>
</feature>
<gene>
    <name evidence="2" type="ORF">FO013_21190</name>
</gene>
<dbReference type="AlphaFoldDB" id="A0A556C3H1"/>
<name>A0A556C3H1_BREAU</name>
<sequence>MRSASCASLVSSPSPTANSSREEVIMPLPTIGTTWPPADQGIIFSKMREWQAWWAGDTDTLREVYTSGQATRPSMQKDGLIGAVKRFFWGRQNTDLRRQEARLHIPLAGDICQASADLLFAEPITVTNDKSDEAQERLDSILDEGFHSTVATSAEIGAALGGTFLRVVWDSTLSDTPFIDVVDADYAAPEFRWGRLTAVTFYFIVGTEGQAVFRHAERHELDATGNGVVYHGLYKGTSSELGRLHPLTDHAATEGITVDAEGKIDTGSPGLAAVYVPNVTPSRGWRKHPVGRNLGRSDLDGVEGLLDSLDETYSSWMRDIRLGKARILAGRTALEDNGLGNGATFDLDREVYEAVNVPPGSAKDSGLDIETVQFAIRFEEHQQTAQELTRNILRSAGYSPQTFGEQGEIATTATEVSARDRRTTLTKGRKERHWKRGIRQILQKLVDVDQVLFNGPGGTIAVEFPDGQQDSQLQLAQTAQALATAQAASTRTLVQMVHPDWDETAVDEEVGRIKSGSSMSDPDRVGYGGFGLSDQFEQDDENDEDNPSFPTGSVGS</sequence>
<dbReference type="OrthoDB" id="3268708at2"/>
<feature type="compositionally biased region" description="Acidic residues" evidence="1">
    <location>
        <begin position="536"/>
        <end position="546"/>
    </location>
</feature>
<protein>
    <submittedName>
        <fullName evidence="2">Phage portal protein</fullName>
    </submittedName>
</protein>
<proteinExistence type="predicted"/>
<evidence type="ECO:0000313" key="3">
    <source>
        <dbReference type="Proteomes" id="UP000316406"/>
    </source>
</evidence>
<dbReference type="Pfam" id="PF05133">
    <property type="entry name" value="SPP1_portal"/>
    <property type="match status" value="1"/>
</dbReference>
<dbReference type="Proteomes" id="UP000316406">
    <property type="component" value="Unassembled WGS sequence"/>
</dbReference>
<evidence type="ECO:0000313" key="2">
    <source>
        <dbReference type="EMBL" id="TSI11961.1"/>
    </source>
</evidence>
<organism evidence="2 3">
    <name type="scientific">Brevibacterium aurantiacum</name>
    <dbReference type="NCBI Taxonomy" id="273384"/>
    <lineage>
        <taxon>Bacteria</taxon>
        <taxon>Bacillati</taxon>
        <taxon>Actinomycetota</taxon>
        <taxon>Actinomycetes</taxon>
        <taxon>Micrococcales</taxon>
        <taxon>Brevibacteriaceae</taxon>
        <taxon>Brevibacterium</taxon>
    </lineage>
</organism>
<comment type="caution">
    <text evidence="2">The sequence shown here is derived from an EMBL/GenBank/DDBJ whole genome shotgun (WGS) entry which is preliminary data.</text>
</comment>